<accession>A0A6N8H8Y0</accession>
<evidence type="ECO:0000313" key="2">
    <source>
        <dbReference type="EMBL" id="MUV02290.1"/>
    </source>
</evidence>
<comment type="caution">
    <text evidence="2">The sequence shown here is derived from an EMBL/GenBank/DDBJ whole genome shotgun (WGS) entry which is preliminary data.</text>
</comment>
<sequence length="166" mass="19683">MLNTRKLMVRAVFLFLLSLTYVSCNNQPMDSCIVNGVNDYWLVYDEAEPGYLGGAYFKFNTDGTSIRYRKNLNGEFEQITKDGDLFFDDEEWVISKDSILKWGEHSLDIIDYNDNTFILYLNRQDRYLFLFKEKKGSNKKGSQYYIDKRKEYPEKYPEPYSSVNNQ</sequence>
<feature type="chain" id="PRO_5027116651" description="Lipocalin-like domain-containing protein" evidence="1">
    <location>
        <begin position="27"/>
        <end position="166"/>
    </location>
</feature>
<reference evidence="2 3" key="1">
    <citation type="submission" date="2019-12" db="EMBL/GenBank/DDBJ databases">
        <authorList>
            <person name="Sun J.-Q."/>
        </authorList>
    </citation>
    <scope>NUCLEOTIDE SEQUENCE [LARGE SCALE GENOMIC DNA]</scope>
    <source>
        <strain evidence="2 3">JCM 17928</strain>
    </source>
</reference>
<protein>
    <recommendedName>
        <fullName evidence="4">Lipocalin-like domain-containing protein</fullName>
    </recommendedName>
</protein>
<evidence type="ECO:0000256" key="1">
    <source>
        <dbReference type="SAM" id="SignalP"/>
    </source>
</evidence>
<evidence type="ECO:0000313" key="3">
    <source>
        <dbReference type="Proteomes" id="UP000433945"/>
    </source>
</evidence>
<keyword evidence="1" id="KW-0732">Signal</keyword>
<gene>
    <name evidence="2" type="ORF">GN157_01075</name>
</gene>
<dbReference type="AlphaFoldDB" id="A0A6N8H8Y0"/>
<feature type="signal peptide" evidence="1">
    <location>
        <begin position="1"/>
        <end position="26"/>
    </location>
</feature>
<dbReference type="RefSeq" id="WP_157481296.1">
    <property type="nucleotide sequence ID" value="NZ_WOWP01000002.1"/>
</dbReference>
<proteinExistence type="predicted"/>
<keyword evidence="3" id="KW-1185">Reference proteome</keyword>
<organism evidence="2 3">
    <name type="scientific">Flavobacterium rakeshii</name>
    <dbReference type="NCBI Taxonomy" id="1038845"/>
    <lineage>
        <taxon>Bacteria</taxon>
        <taxon>Pseudomonadati</taxon>
        <taxon>Bacteroidota</taxon>
        <taxon>Flavobacteriia</taxon>
        <taxon>Flavobacteriales</taxon>
        <taxon>Flavobacteriaceae</taxon>
        <taxon>Flavobacterium</taxon>
    </lineage>
</organism>
<name>A0A6N8H8Y0_9FLAO</name>
<evidence type="ECO:0008006" key="4">
    <source>
        <dbReference type="Google" id="ProtNLM"/>
    </source>
</evidence>
<dbReference type="OrthoDB" id="1346430at2"/>
<dbReference type="EMBL" id="WOWP01000002">
    <property type="protein sequence ID" value="MUV02290.1"/>
    <property type="molecule type" value="Genomic_DNA"/>
</dbReference>
<dbReference type="Proteomes" id="UP000433945">
    <property type="component" value="Unassembled WGS sequence"/>
</dbReference>